<feature type="region of interest" description="Disordered" evidence="1">
    <location>
        <begin position="1720"/>
        <end position="1742"/>
    </location>
</feature>
<feature type="non-terminal residue" evidence="2">
    <location>
        <position position="1742"/>
    </location>
</feature>
<evidence type="ECO:0000313" key="3">
    <source>
        <dbReference type="Proteomes" id="UP001189429"/>
    </source>
</evidence>
<feature type="compositionally biased region" description="Gly residues" evidence="1">
    <location>
        <begin position="1725"/>
        <end position="1742"/>
    </location>
</feature>
<accession>A0ABN9WHL9</accession>
<protein>
    <submittedName>
        <fullName evidence="2">Uncharacterized protein</fullName>
    </submittedName>
</protein>
<feature type="compositionally biased region" description="Low complexity" evidence="1">
    <location>
        <begin position="1346"/>
        <end position="1378"/>
    </location>
</feature>
<dbReference type="EMBL" id="CAUYUJ010018738">
    <property type="protein sequence ID" value="CAK0885970.1"/>
    <property type="molecule type" value="Genomic_DNA"/>
</dbReference>
<dbReference type="Proteomes" id="UP001189429">
    <property type="component" value="Unassembled WGS sequence"/>
</dbReference>
<name>A0ABN9WHL9_9DINO</name>
<feature type="region of interest" description="Disordered" evidence="1">
    <location>
        <begin position="1346"/>
        <end position="1387"/>
    </location>
</feature>
<feature type="region of interest" description="Disordered" evidence="1">
    <location>
        <begin position="1286"/>
        <end position="1334"/>
    </location>
</feature>
<reference evidence="2" key="1">
    <citation type="submission" date="2023-10" db="EMBL/GenBank/DDBJ databases">
        <authorList>
            <person name="Chen Y."/>
            <person name="Shah S."/>
            <person name="Dougan E. K."/>
            <person name="Thang M."/>
            <person name="Chan C."/>
        </authorList>
    </citation>
    <scope>NUCLEOTIDE SEQUENCE [LARGE SCALE GENOMIC DNA]</scope>
</reference>
<organism evidence="2 3">
    <name type="scientific">Prorocentrum cordatum</name>
    <dbReference type="NCBI Taxonomy" id="2364126"/>
    <lineage>
        <taxon>Eukaryota</taxon>
        <taxon>Sar</taxon>
        <taxon>Alveolata</taxon>
        <taxon>Dinophyceae</taxon>
        <taxon>Prorocentrales</taxon>
        <taxon>Prorocentraceae</taxon>
        <taxon>Prorocentrum</taxon>
    </lineage>
</organism>
<evidence type="ECO:0000313" key="2">
    <source>
        <dbReference type="EMBL" id="CAK0885970.1"/>
    </source>
</evidence>
<comment type="caution">
    <text evidence="2">The sequence shown here is derived from an EMBL/GenBank/DDBJ whole genome shotgun (WGS) entry which is preliminary data.</text>
</comment>
<proteinExistence type="predicted"/>
<sequence>MRAIVTLIDFLPTADGHEDVQDLIKHMTKSSDCVQVRILHAVDTTEFWKNRLKTYKDAIPMLIEKDDILKDMDKLMSDSPSAPEDRKGLAQKLQSHCEAMVDMQAVIPQDCLSKVSTKLSDKVTALVKELLDAEGVLTDTTLLDSLQKLLAASVIAFPMSAAMAESQSQVGSRVAQLNAAARADNFKRALEELSGKATENDEDERRTAANAAVKFAGSVQRHELVDKVGMDLLAKCCKTLLDWISPDGSAQIDPVLIDCGPTLCDTIPALGGPEIRRLFDAVRASATCSLSVQSIQATEDGSHEVTVEQQKETTARMRRALCTLKETEHVMMPEISDLKKHLLEATVGKVVQMASAAVHARAVAKAKAALQESVTAVREALKKTYTHGADGGVTESWRPAKGVPWSELVTVYEAKLKDVDLGNAHDLADERKKKHEDYKTALQDAGDANPDTVEMRHAMIFLQALVVAKTEQAIIEAIAGDMEKPVLRTEVQTATKKLRSYGLQEKAALHLAMFNRAFQVITSNKQLEVAEAHTARMARELADAKSALQARGAEREELNKQMMSQQAAATVEVAALARQFASERAPAAAAEAAPAAPAAVRLPAKAPAGFASIAYAGRRGRRPRFPRDDFADNGKWSKVVGPSKQKALLRMERDALAGRWISLLLFFAAVARIGDAARPGPAAPGDSEEWAFDAAVELPAQIGIEDANIRSRGAWTIDTANANCWDTCLDKVILRTSADVLLVQEHNIHTEHRLDAARLAATAAGWRSHIDHAHSTALDRASGGVGVLCRRRVGLHPHVDLVADGMQHRLQAAWLGAVMRGGLHFCSTWLFHSQGVSEANLNVLAEAAALLGVLSGPWAVAELRHHAGDAHGDWRSANWFDFAALMGISLTGPCRIPCRTRETPASPWIGKLGAVADLGIERGHLSLFNFFTMEFELGTGRLVGFELHLHKVESHADDARAAELAIPALWRFGNDHADQIAEMAAMRCQRARVDTERAAQVEAQAALVRHRLAAVMEHCAEVDVLQRVGLIWRICKRISWTAGGQRWGDFVDMDPFQVRVADAPTHAQWHANYQQQVLAAPAEDAEPSVEQLTALSNRVNDRGCSPYADFALWGPFARLGARAAKFRAWYPIGDGSFAAKELPSPGNLQHWEAAWKVLATACIMPMAAARPALEHNAEKIPKLVQLWPECWHLIATADDQMRAEHMVRLKRRYEAKLAAGQTPAPDWNSAAPWSTVYRLAADDEAFWDAHVRRPAAAWVARGGRGALLAPEEAVAMAHPPGGLAAIAPPTEQRPAAGKRRKTGTQQQRPQQCAKCGDASHKAPDCRPPTAPWSEWASDQWGNALARRPTSAAAAAGQPAAQPALAEVARPAPTAAAPASRQERREQENHLCVGGLRSTAASVARLPRLCAIGKELAALYDDWVSEYLEATTVARRFGDKSYTGPDRHLVEVWRSRLREHLGAPPESQVAHEWGQPSPLQAELLHAWLQAGGDPETCHRDWCQVGAPLGAEVPIPTCGVFPAVPATESSGTSGRLDLTLVQGVFKYQSISDDPEGSAAAVHRYLEQDFAVSLPDPVAQQRFHGGSISRMALVTKEKPDGSVKRRIIVDLKRSRPTPVNSRARVPERPVLPPIRDLIRDTLALVHGAAIAPRVSELAQSVARLTGAGGVEARLADAREAIDAQRGLAPRVAELARNLANVASCGPRAAELLRRLEDLPADGPAAGPAGAGGEIALDGGGAVPAP</sequence>
<keyword evidence="3" id="KW-1185">Reference proteome</keyword>
<gene>
    <name evidence="2" type="ORF">PCOR1329_LOCUS67439</name>
</gene>
<evidence type="ECO:0000256" key="1">
    <source>
        <dbReference type="SAM" id="MobiDB-lite"/>
    </source>
</evidence>